<gene>
    <name evidence="6" type="ORF">ACFO4E_06110</name>
</gene>
<dbReference type="PANTHER" id="PTHR46796">
    <property type="entry name" value="HTH-TYPE TRANSCRIPTIONAL ACTIVATOR RHAS-RELATED"/>
    <property type="match status" value="1"/>
</dbReference>
<dbReference type="PANTHER" id="PTHR46796:SF2">
    <property type="entry name" value="TRANSCRIPTIONAL REGULATORY PROTEIN"/>
    <property type="match status" value="1"/>
</dbReference>
<dbReference type="PROSITE" id="PS01124">
    <property type="entry name" value="HTH_ARAC_FAMILY_2"/>
    <property type="match status" value="1"/>
</dbReference>
<dbReference type="SUPFAM" id="SSF51215">
    <property type="entry name" value="Regulatory protein AraC"/>
    <property type="match status" value="1"/>
</dbReference>
<keyword evidence="7" id="KW-1185">Reference proteome</keyword>
<proteinExistence type="predicted"/>
<evidence type="ECO:0000256" key="2">
    <source>
        <dbReference type="ARBA" id="ARBA00023125"/>
    </source>
</evidence>
<dbReference type="Proteomes" id="UP001595923">
    <property type="component" value="Unassembled WGS sequence"/>
</dbReference>
<dbReference type="InterPro" id="IPR037923">
    <property type="entry name" value="HTH-like"/>
</dbReference>
<dbReference type="InterPro" id="IPR018060">
    <property type="entry name" value="HTH_AraC"/>
</dbReference>
<organism evidence="6 7">
    <name type="scientific">Nocardiopsis mangrovi</name>
    <dbReference type="NCBI Taxonomy" id="1179818"/>
    <lineage>
        <taxon>Bacteria</taxon>
        <taxon>Bacillati</taxon>
        <taxon>Actinomycetota</taxon>
        <taxon>Actinomycetes</taxon>
        <taxon>Streptosporangiales</taxon>
        <taxon>Nocardiopsidaceae</taxon>
        <taxon>Nocardiopsis</taxon>
    </lineage>
</organism>
<keyword evidence="3" id="KW-0804">Transcription</keyword>
<protein>
    <submittedName>
        <fullName evidence="6">AraC family transcriptional regulator</fullName>
    </submittedName>
</protein>
<name>A0ABV9DRS7_9ACTN</name>
<keyword evidence="2" id="KW-0238">DNA-binding</keyword>
<evidence type="ECO:0000256" key="3">
    <source>
        <dbReference type="ARBA" id="ARBA00023163"/>
    </source>
</evidence>
<dbReference type="SMART" id="SM00342">
    <property type="entry name" value="HTH_ARAC"/>
    <property type="match status" value="1"/>
</dbReference>
<comment type="caution">
    <text evidence="6">The sequence shown here is derived from an EMBL/GenBank/DDBJ whole genome shotgun (WGS) entry which is preliminary data.</text>
</comment>
<feature type="region of interest" description="Disordered" evidence="4">
    <location>
        <begin position="262"/>
        <end position="286"/>
    </location>
</feature>
<evidence type="ECO:0000313" key="7">
    <source>
        <dbReference type="Proteomes" id="UP001595923"/>
    </source>
</evidence>
<reference evidence="7" key="1">
    <citation type="journal article" date="2019" name="Int. J. Syst. Evol. Microbiol.">
        <title>The Global Catalogue of Microorganisms (GCM) 10K type strain sequencing project: providing services to taxonomists for standard genome sequencing and annotation.</title>
        <authorList>
            <consortium name="The Broad Institute Genomics Platform"/>
            <consortium name="The Broad Institute Genome Sequencing Center for Infectious Disease"/>
            <person name="Wu L."/>
            <person name="Ma J."/>
        </authorList>
    </citation>
    <scope>NUCLEOTIDE SEQUENCE [LARGE SCALE GENOMIC DNA]</scope>
    <source>
        <strain evidence="7">XZYJ18</strain>
    </source>
</reference>
<dbReference type="InterPro" id="IPR050204">
    <property type="entry name" value="AraC_XylS_family_regulators"/>
</dbReference>
<evidence type="ECO:0000313" key="6">
    <source>
        <dbReference type="EMBL" id="MFC4561422.1"/>
    </source>
</evidence>
<dbReference type="SUPFAM" id="SSF46689">
    <property type="entry name" value="Homeodomain-like"/>
    <property type="match status" value="2"/>
</dbReference>
<keyword evidence="1" id="KW-0805">Transcription regulation</keyword>
<evidence type="ECO:0000256" key="1">
    <source>
        <dbReference type="ARBA" id="ARBA00023015"/>
    </source>
</evidence>
<dbReference type="EMBL" id="JBHSFQ010000004">
    <property type="protein sequence ID" value="MFC4561422.1"/>
    <property type="molecule type" value="Genomic_DNA"/>
</dbReference>
<feature type="domain" description="HTH araC/xylS-type" evidence="5">
    <location>
        <begin position="176"/>
        <end position="273"/>
    </location>
</feature>
<evidence type="ECO:0000259" key="5">
    <source>
        <dbReference type="PROSITE" id="PS01124"/>
    </source>
</evidence>
<dbReference type="Pfam" id="PF12833">
    <property type="entry name" value="HTH_18"/>
    <property type="match status" value="1"/>
</dbReference>
<dbReference type="RefSeq" id="WP_378572042.1">
    <property type="nucleotide sequence ID" value="NZ_JBHSFQ010000004.1"/>
</dbReference>
<sequence>MTDSPLERARYWRHPGLPDVELLKASFVRHTFSRHTHDTYTFAVIEAGVEEYHYRGSLRRAGTGAVAVVEPGEVHTGHAVFPSGWRYRVLYPGVDAVAEAAAELGLRATPAFPDDAIQAPESARLLRAAHVAAERGDRLTASSLTREALVHMMRRHARPSLGIRAGGAPVPSRAAADARDLLHGTLVDPPRLDDLAAAVGCTPFALLRAFRSAYGLPPHAYLNQLRVHSARRMLLDGVAPAQVAAAVGFADQSHLSRHFKRATGVPPGAFQRGAARIGPRGHPSSR</sequence>
<dbReference type="Gene3D" id="1.10.10.60">
    <property type="entry name" value="Homeodomain-like"/>
    <property type="match status" value="2"/>
</dbReference>
<accession>A0ABV9DRS7</accession>
<dbReference type="InterPro" id="IPR003313">
    <property type="entry name" value="AraC-bd"/>
</dbReference>
<dbReference type="Pfam" id="PF02311">
    <property type="entry name" value="AraC_binding"/>
    <property type="match status" value="1"/>
</dbReference>
<dbReference type="InterPro" id="IPR009057">
    <property type="entry name" value="Homeodomain-like_sf"/>
</dbReference>
<evidence type="ECO:0000256" key="4">
    <source>
        <dbReference type="SAM" id="MobiDB-lite"/>
    </source>
</evidence>